<evidence type="ECO:0000256" key="2">
    <source>
        <dbReference type="SAM" id="Phobius"/>
    </source>
</evidence>
<feature type="transmembrane region" description="Helical" evidence="2">
    <location>
        <begin position="110"/>
        <end position="133"/>
    </location>
</feature>
<keyword evidence="2" id="KW-1133">Transmembrane helix</keyword>
<dbReference type="Proteomes" id="UP000823858">
    <property type="component" value="Unassembled WGS sequence"/>
</dbReference>
<evidence type="ECO:0000313" key="3">
    <source>
        <dbReference type="EMBL" id="HJC85219.1"/>
    </source>
</evidence>
<proteinExistence type="predicted"/>
<feature type="transmembrane region" description="Helical" evidence="2">
    <location>
        <begin position="82"/>
        <end position="104"/>
    </location>
</feature>
<dbReference type="EMBL" id="DWVP01000016">
    <property type="protein sequence ID" value="HJC85219.1"/>
    <property type="molecule type" value="Genomic_DNA"/>
</dbReference>
<accession>A0A9D2QFQ8</accession>
<sequence>MTHPFTGTTGANNAKDIPDAPGTSAEGGPVRPSDTPEVVARYRSAIAQRSGEDVAVDALADLWRIDTMITENIDRSRTVRSALVWTLPVVTVAATLFTAGALALGNGVALTVVGLLVIFAGLCSGALALTHLWSGALLHRRALAQDGLFRREVGGLLTKSPVDNPVHVVSTRAELLHALEDILHRRR</sequence>
<protein>
    <submittedName>
        <fullName evidence="3">Uncharacterized protein</fullName>
    </submittedName>
</protein>
<evidence type="ECO:0000313" key="4">
    <source>
        <dbReference type="Proteomes" id="UP000823858"/>
    </source>
</evidence>
<feature type="compositionally biased region" description="Polar residues" evidence="1">
    <location>
        <begin position="1"/>
        <end position="12"/>
    </location>
</feature>
<reference evidence="3" key="1">
    <citation type="journal article" date="2021" name="PeerJ">
        <title>Extensive microbial diversity within the chicken gut microbiome revealed by metagenomics and culture.</title>
        <authorList>
            <person name="Gilroy R."/>
            <person name="Ravi A."/>
            <person name="Getino M."/>
            <person name="Pursley I."/>
            <person name="Horton D.L."/>
            <person name="Alikhan N.F."/>
            <person name="Baker D."/>
            <person name="Gharbi K."/>
            <person name="Hall N."/>
            <person name="Watson M."/>
            <person name="Adriaenssens E.M."/>
            <person name="Foster-Nyarko E."/>
            <person name="Jarju S."/>
            <person name="Secka A."/>
            <person name="Antonio M."/>
            <person name="Oren A."/>
            <person name="Chaudhuri R.R."/>
            <person name="La Ragione R."/>
            <person name="Hildebrand F."/>
            <person name="Pallen M.J."/>
        </authorList>
    </citation>
    <scope>NUCLEOTIDE SEQUENCE</scope>
    <source>
        <strain evidence="3">ChiHjej13B12-4958</strain>
    </source>
</reference>
<evidence type="ECO:0000256" key="1">
    <source>
        <dbReference type="SAM" id="MobiDB-lite"/>
    </source>
</evidence>
<keyword evidence="2" id="KW-0812">Transmembrane</keyword>
<keyword evidence="2" id="KW-0472">Membrane</keyword>
<feature type="region of interest" description="Disordered" evidence="1">
    <location>
        <begin position="1"/>
        <end position="35"/>
    </location>
</feature>
<reference evidence="3" key="2">
    <citation type="submission" date="2021-04" db="EMBL/GenBank/DDBJ databases">
        <authorList>
            <person name="Gilroy R."/>
        </authorList>
    </citation>
    <scope>NUCLEOTIDE SEQUENCE</scope>
    <source>
        <strain evidence="3">ChiHjej13B12-4958</strain>
    </source>
</reference>
<comment type="caution">
    <text evidence="3">The sequence shown here is derived from an EMBL/GenBank/DDBJ whole genome shotgun (WGS) entry which is preliminary data.</text>
</comment>
<gene>
    <name evidence="3" type="ORF">H9751_06720</name>
</gene>
<dbReference type="AlphaFoldDB" id="A0A9D2QFQ8"/>
<organism evidence="3 4">
    <name type="scientific">Candidatus Corynebacterium faecigallinarum</name>
    <dbReference type="NCBI Taxonomy" id="2838528"/>
    <lineage>
        <taxon>Bacteria</taxon>
        <taxon>Bacillati</taxon>
        <taxon>Actinomycetota</taxon>
        <taxon>Actinomycetes</taxon>
        <taxon>Mycobacteriales</taxon>
        <taxon>Corynebacteriaceae</taxon>
        <taxon>Corynebacterium</taxon>
    </lineage>
</organism>
<name>A0A9D2QFQ8_9CORY</name>